<dbReference type="SUPFAM" id="SSF53756">
    <property type="entry name" value="UDP-Glycosyltransferase/glycogen phosphorylase"/>
    <property type="match status" value="1"/>
</dbReference>
<dbReference type="PANTHER" id="PTHR45947:SF3">
    <property type="entry name" value="SULFOQUINOVOSYL TRANSFERASE SQD2"/>
    <property type="match status" value="1"/>
</dbReference>
<feature type="domain" description="Glycosyl transferase family 1" evidence="1">
    <location>
        <begin position="623"/>
        <end position="777"/>
    </location>
</feature>
<accession>A0A1I3XGS5</accession>
<keyword evidence="3" id="KW-0808">Transferase</keyword>
<keyword evidence="4" id="KW-1185">Reference proteome</keyword>
<dbReference type="InterPro" id="IPR001296">
    <property type="entry name" value="Glyco_trans_1"/>
</dbReference>
<dbReference type="CDD" id="cd07432">
    <property type="entry name" value="PHP_HisPPase"/>
    <property type="match status" value="1"/>
</dbReference>
<dbReference type="Proteomes" id="UP000198635">
    <property type="component" value="Unassembled WGS sequence"/>
</dbReference>
<dbReference type="InterPro" id="IPR016195">
    <property type="entry name" value="Pol/histidinol_Pase-like"/>
</dbReference>
<dbReference type="Gene3D" id="3.20.20.140">
    <property type="entry name" value="Metal-dependent hydrolases"/>
    <property type="match status" value="1"/>
</dbReference>
<organism evidence="3 4">
    <name type="scientific">Desulfomicrobium apsheronum</name>
    <dbReference type="NCBI Taxonomy" id="52560"/>
    <lineage>
        <taxon>Bacteria</taxon>
        <taxon>Pseudomonadati</taxon>
        <taxon>Thermodesulfobacteriota</taxon>
        <taxon>Desulfovibrionia</taxon>
        <taxon>Desulfovibrionales</taxon>
        <taxon>Desulfomicrobiaceae</taxon>
        <taxon>Desulfomicrobium</taxon>
    </lineage>
</organism>
<dbReference type="Gene3D" id="3.40.50.2000">
    <property type="entry name" value="Glycogen Phosphorylase B"/>
    <property type="match status" value="2"/>
</dbReference>
<dbReference type="PANTHER" id="PTHR45947">
    <property type="entry name" value="SULFOQUINOVOSYL TRANSFERASE SQD2"/>
    <property type="match status" value="1"/>
</dbReference>
<dbReference type="InterPro" id="IPR050194">
    <property type="entry name" value="Glycosyltransferase_grp1"/>
</dbReference>
<feature type="domain" description="Glycosyltransferase subfamily 4-like N-terminal" evidence="2">
    <location>
        <begin position="438"/>
        <end position="606"/>
    </location>
</feature>
<proteinExistence type="predicted"/>
<evidence type="ECO:0000259" key="1">
    <source>
        <dbReference type="Pfam" id="PF00534"/>
    </source>
</evidence>
<dbReference type="Pfam" id="PF00534">
    <property type="entry name" value="Glycos_transf_1"/>
    <property type="match status" value="1"/>
</dbReference>
<sequence length="812" mass="89449">MIPQRKADMHVHSKFSSRPSQWILQKLGCPESFTEPAFIYERAKAAGMDYVTITDHNVIDGALQIAHLPGAFVSEEVTTYFPEDRCKLHVLVYDITEGQHVEIQRLRENVHDLCGYLRGENLVHALAHPLFAVNDKLDIDHFEQSLLLFDIFELNGCRDDMQNTVLRKILADLDRSTIEILADRHAIAPLGPRPWKKGLIGGSDDHSSLNIASMHTLARADGPHDFLEAVRGRNSLPSGRAATGHALARNLYAIAYQFYRAKTRRSRSKLLCMQFADRMLGASETSGDGFLARLHAAIGTRKSSTYLRLADAEGIKAVLLKEVTRIIENDAVFTAIARGETGADLDQEWFRCVGQASDKLIATFLDRLLTSALGADIFDIFSTIGTAGSLYALLAPYFVSFGLFARERSFSRECARAFGQARPRPLTLLHFTDTFEDVNGVSWTIRQQLDMALEHGKNMTVITCGQGENAPGLQVFDPIGTFAIPEYPELSVSYPPFLRMLEYTLEADAKLILAATPGPVGLAALAISRILQIPIHGTYHTAFPQYVASLTGDSGLEDLTRKYMAWYYKQMDVVYAPSQAIADELSSFGVERGAIRVYPRGVDTARFDPIKRNGFFKRWRGLEQFKLIYVGRVSREKDLDILCEAFKSAHESLSGHGVSLVIVGDGPYREEMERELSGLPALFTGVLHGEALAEAYASADLFVFPSTTDTFGNVVLEAQASGLPIIVSDKGGPMENIDPGKTGLIVPGRNAKALAQAMIELCGDPERVKRMGEAARSFAEERSFGSAFLATWELYKDATSPAALDNHAAGGV</sequence>
<dbReference type="EMBL" id="FORX01000016">
    <property type="protein sequence ID" value="SFK18708.1"/>
    <property type="molecule type" value="Genomic_DNA"/>
</dbReference>
<evidence type="ECO:0000313" key="3">
    <source>
        <dbReference type="EMBL" id="SFK18708.1"/>
    </source>
</evidence>
<evidence type="ECO:0000259" key="2">
    <source>
        <dbReference type="Pfam" id="PF13439"/>
    </source>
</evidence>
<dbReference type="OrthoDB" id="9802525at2"/>
<protein>
    <submittedName>
        <fullName evidence="3">Glycosyltransferase involved in cell wall bisynthesis</fullName>
    </submittedName>
</protein>
<reference evidence="4" key="1">
    <citation type="submission" date="2016-10" db="EMBL/GenBank/DDBJ databases">
        <authorList>
            <person name="Varghese N."/>
            <person name="Submissions S."/>
        </authorList>
    </citation>
    <scope>NUCLEOTIDE SEQUENCE [LARGE SCALE GENOMIC DNA]</scope>
    <source>
        <strain evidence="4">DSM 5918</strain>
    </source>
</reference>
<dbReference type="Pfam" id="PF13439">
    <property type="entry name" value="Glyco_transf_4"/>
    <property type="match status" value="1"/>
</dbReference>
<dbReference type="STRING" id="52560.SAMN04488082_11668"/>
<evidence type="ECO:0000313" key="4">
    <source>
        <dbReference type="Proteomes" id="UP000198635"/>
    </source>
</evidence>
<dbReference type="RefSeq" id="WP_092377076.1">
    <property type="nucleotide sequence ID" value="NZ_FORX01000016.1"/>
</dbReference>
<name>A0A1I3XGS5_9BACT</name>
<dbReference type="InterPro" id="IPR028098">
    <property type="entry name" value="Glyco_trans_4-like_N"/>
</dbReference>
<gene>
    <name evidence="3" type="ORF">SAMN04488082_11668</name>
</gene>
<dbReference type="AlphaFoldDB" id="A0A1I3XGS5"/>
<dbReference type="CDD" id="cd03814">
    <property type="entry name" value="GT4-like"/>
    <property type="match status" value="1"/>
</dbReference>
<dbReference type="GO" id="GO:0016757">
    <property type="term" value="F:glycosyltransferase activity"/>
    <property type="evidence" value="ECO:0007669"/>
    <property type="project" value="InterPro"/>
</dbReference>
<dbReference type="SUPFAM" id="SSF89550">
    <property type="entry name" value="PHP domain-like"/>
    <property type="match status" value="1"/>
</dbReference>